<comment type="similarity">
    <text evidence="1">Belongs to the ROK (NagC/XylR) family.</text>
</comment>
<dbReference type="InterPro" id="IPR000835">
    <property type="entry name" value="HTH_MarR-typ"/>
</dbReference>
<dbReference type="EMBL" id="JAVDBT010000005">
    <property type="protein sequence ID" value="MDQ2066141.1"/>
    <property type="molecule type" value="Genomic_DNA"/>
</dbReference>
<dbReference type="RefSeq" id="WP_306679835.1">
    <property type="nucleotide sequence ID" value="NZ_JAVDBT010000005.1"/>
</dbReference>
<organism evidence="3 4">
    <name type="scientific">Pseudogemmobacter lacusdianii</name>
    <dbReference type="NCBI Taxonomy" id="3069608"/>
    <lineage>
        <taxon>Bacteria</taxon>
        <taxon>Pseudomonadati</taxon>
        <taxon>Pseudomonadota</taxon>
        <taxon>Alphaproteobacteria</taxon>
        <taxon>Rhodobacterales</taxon>
        <taxon>Paracoccaceae</taxon>
        <taxon>Pseudogemmobacter</taxon>
    </lineage>
</organism>
<name>A0ABU0VWJ8_9RHOB</name>
<dbReference type="PANTHER" id="PTHR18964">
    <property type="entry name" value="ROK (REPRESSOR, ORF, KINASE) FAMILY"/>
    <property type="match status" value="1"/>
</dbReference>
<dbReference type="Gene3D" id="3.30.420.40">
    <property type="match status" value="2"/>
</dbReference>
<evidence type="ECO:0000313" key="3">
    <source>
        <dbReference type="EMBL" id="MDQ2066141.1"/>
    </source>
</evidence>
<keyword evidence="4" id="KW-1185">Reference proteome</keyword>
<dbReference type="InterPro" id="IPR036390">
    <property type="entry name" value="WH_DNA-bd_sf"/>
</dbReference>
<evidence type="ECO:0000256" key="1">
    <source>
        <dbReference type="ARBA" id="ARBA00006479"/>
    </source>
</evidence>
<gene>
    <name evidence="3" type="ORF">Q9295_07140</name>
</gene>
<evidence type="ECO:0000313" key="4">
    <source>
        <dbReference type="Proteomes" id="UP001239680"/>
    </source>
</evidence>
<protein>
    <submittedName>
        <fullName evidence="3">ROK family transcriptional regulator</fullName>
    </submittedName>
</protein>
<dbReference type="InterPro" id="IPR000600">
    <property type="entry name" value="ROK"/>
</dbReference>
<evidence type="ECO:0000259" key="2">
    <source>
        <dbReference type="Pfam" id="PF01047"/>
    </source>
</evidence>
<dbReference type="InterPro" id="IPR036388">
    <property type="entry name" value="WH-like_DNA-bd_sf"/>
</dbReference>
<reference evidence="3 4" key="1">
    <citation type="submission" date="2023-08" db="EMBL/GenBank/DDBJ databases">
        <title>Characterization of two Paracoccaceae strains isolated from Phycosphere and proposal of Xinfangfangia lacusdiani sp. nov.</title>
        <authorList>
            <person name="Deng Y."/>
            <person name="Zhang Y.Q."/>
        </authorList>
    </citation>
    <scope>NUCLEOTIDE SEQUENCE [LARGE SCALE GENOMIC DNA]</scope>
    <source>
        <strain evidence="3 4">CPCC 101601</strain>
    </source>
</reference>
<dbReference type="Proteomes" id="UP001239680">
    <property type="component" value="Unassembled WGS sequence"/>
</dbReference>
<feature type="domain" description="HTH marR-type" evidence="2">
    <location>
        <begin position="18"/>
        <end position="59"/>
    </location>
</feature>
<dbReference type="PANTHER" id="PTHR18964:SF149">
    <property type="entry name" value="BIFUNCTIONAL UDP-N-ACETYLGLUCOSAMINE 2-EPIMERASE_N-ACETYLMANNOSAMINE KINASE"/>
    <property type="match status" value="1"/>
</dbReference>
<dbReference type="Pfam" id="PF01047">
    <property type="entry name" value="MarR"/>
    <property type="match status" value="1"/>
</dbReference>
<comment type="caution">
    <text evidence="3">The sequence shown here is derived from an EMBL/GenBank/DDBJ whole genome shotgun (WGS) entry which is preliminary data.</text>
</comment>
<dbReference type="SUPFAM" id="SSF53067">
    <property type="entry name" value="Actin-like ATPase domain"/>
    <property type="match status" value="1"/>
</dbReference>
<dbReference type="Pfam" id="PF00480">
    <property type="entry name" value="ROK"/>
    <property type="match status" value="1"/>
</dbReference>
<sequence>MSGKGSNSAKLRQYNERFVLQALRQLREGSKSDLARMAHLTPAAVAGIVDGLEKAGFVKQVGKRLGLRGSPSVLYRPNANRLYSIGLKIGRRALQAVLLDFAGEVCASIERDYDFPDPAVVRRAGNAAIAEFSAQVARTEGATLAGLGIAAPYYLGGWSEELELPQGLGALWQEIDLKIFFKTDPGLLVCVENDATAAAHAELALGQGSRFRDFMHISIDSFIGGGLVLGGKVHAGPHGNSAALGPLPVSPSTLSGAAARPARYSSLLHRASAYVLLNHLRACGLSITRVRDLEPLPKEARQPVQDWLDDCAAALAEAIIAITSILDPEAIIIDSILPRALHSDLVAQVQRRFSQAAPIGIVAPQILSGTLGPQASAMGAASLPISALLAPDSSILMLGDEAGGLAGRLS</sequence>
<dbReference type="Gene3D" id="1.10.10.10">
    <property type="entry name" value="Winged helix-like DNA-binding domain superfamily/Winged helix DNA-binding domain"/>
    <property type="match status" value="1"/>
</dbReference>
<dbReference type="InterPro" id="IPR043129">
    <property type="entry name" value="ATPase_NBD"/>
</dbReference>
<proteinExistence type="inferred from homology"/>
<dbReference type="SUPFAM" id="SSF46785">
    <property type="entry name" value="Winged helix' DNA-binding domain"/>
    <property type="match status" value="1"/>
</dbReference>
<accession>A0ABU0VWJ8</accession>